<evidence type="ECO:0000313" key="1">
    <source>
        <dbReference type="EMBL" id="RHF81910.1"/>
    </source>
</evidence>
<evidence type="ECO:0000313" key="2">
    <source>
        <dbReference type="Proteomes" id="UP000284579"/>
    </source>
</evidence>
<dbReference type="EMBL" id="QRHO01000019">
    <property type="protein sequence ID" value="RHF81910.1"/>
    <property type="molecule type" value="Genomic_DNA"/>
</dbReference>
<organism evidence="1 2">
    <name type="scientific">Coprococcus comes</name>
    <dbReference type="NCBI Taxonomy" id="410072"/>
    <lineage>
        <taxon>Bacteria</taxon>
        <taxon>Bacillati</taxon>
        <taxon>Bacillota</taxon>
        <taxon>Clostridia</taxon>
        <taxon>Lachnospirales</taxon>
        <taxon>Lachnospiraceae</taxon>
        <taxon>Coprococcus</taxon>
    </lineage>
</organism>
<reference evidence="1 2" key="1">
    <citation type="submission" date="2018-08" db="EMBL/GenBank/DDBJ databases">
        <title>A genome reference for cultivated species of the human gut microbiota.</title>
        <authorList>
            <person name="Zou Y."/>
            <person name="Xue W."/>
            <person name="Luo G."/>
        </authorList>
    </citation>
    <scope>NUCLEOTIDE SEQUENCE [LARGE SCALE GENOMIC DNA]</scope>
    <source>
        <strain evidence="1 2">AM23-3</strain>
    </source>
</reference>
<protein>
    <submittedName>
        <fullName evidence="1">Uncharacterized protein</fullName>
    </submittedName>
</protein>
<comment type="caution">
    <text evidence="1">The sequence shown here is derived from an EMBL/GenBank/DDBJ whole genome shotgun (WGS) entry which is preliminary data.</text>
</comment>
<proteinExistence type="predicted"/>
<dbReference type="RefSeq" id="WP_118199383.1">
    <property type="nucleotide sequence ID" value="NZ_JADNIC010000062.1"/>
</dbReference>
<name>A0A3R6JYJ2_9FIRM</name>
<dbReference type="AlphaFoldDB" id="A0A3R6JYJ2"/>
<sequence length="107" mass="13000">MSWADKQLKKHKLRKQIKEIMDSPEFQKERQKELDKHTAEAMNCFLLISVDYLYRNYHCKRKGVLKYLEFVLHQMHFAQKDEEYFQLMNEELEREVGVNVLGTGYEI</sequence>
<gene>
    <name evidence="1" type="ORF">DW656_12575</name>
</gene>
<dbReference type="Proteomes" id="UP000284579">
    <property type="component" value="Unassembled WGS sequence"/>
</dbReference>
<accession>A0A3R6JYJ2</accession>